<feature type="signal peptide" evidence="2">
    <location>
        <begin position="1"/>
        <end position="24"/>
    </location>
</feature>
<dbReference type="EMBL" id="MWQN01000001">
    <property type="protein sequence ID" value="OPC83165.1"/>
    <property type="molecule type" value="Genomic_DNA"/>
</dbReference>
<proteinExistence type="predicted"/>
<comment type="caution">
    <text evidence="3">The sequence shown here is derived from an EMBL/GenBank/DDBJ whole genome shotgun (WGS) entry which is preliminary data.</text>
</comment>
<evidence type="ECO:0008006" key="5">
    <source>
        <dbReference type="Google" id="ProtNLM"/>
    </source>
</evidence>
<evidence type="ECO:0000256" key="1">
    <source>
        <dbReference type="SAM" id="MobiDB-lite"/>
    </source>
</evidence>
<evidence type="ECO:0000313" key="3">
    <source>
        <dbReference type="EMBL" id="OPC83165.1"/>
    </source>
</evidence>
<dbReference type="AlphaFoldDB" id="A0A1T3P2I5"/>
<reference evidence="3 4" key="1">
    <citation type="submission" date="2017-03" db="EMBL/GenBank/DDBJ databases">
        <title>Draft genome sequence of Streptomyces scabrisporus NF3, endophyte isolated from Amphipterygium adstringens.</title>
        <authorList>
            <person name="Vazquez M."/>
            <person name="Ceapa C.D."/>
            <person name="Rodriguez Luna D."/>
            <person name="Sanchez Esquivel S."/>
        </authorList>
    </citation>
    <scope>NUCLEOTIDE SEQUENCE [LARGE SCALE GENOMIC DNA]</scope>
    <source>
        <strain evidence="3 4">NF3</strain>
    </source>
</reference>
<keyword evidence="2" id="KW-0732">Signal</keyword>
<keyword evidence="4" id="KW-1185">Reference proteome</keyword>
<evidence type="ECO:0000256" key="2">
    <source>
        <dbReference type="SAM" id="SignalP"/>
    </source>
</evidence>
<feature type="region of interest" description="Disordered" evidence="1">
    <location>
        <begin position="28"/>
        <end position="103"/>
    </location>
</feature>
<accession>A0A1T3P2I5</accession>
<sequence>MGVRVRRIAPVCAVVAVLATGCMVGPTIDDEKPKPAAAGPTGNPPDLPDKNPTDGSAPAAPPPSGAAPPSGRTGQKQQSHTYSNGLTVTALAPSVTRTAGVPGERRETVDVAIPIRYGNRTGSNLYVDLFQVTLYAGPDALPCALAKVGPPRSGPDQAALNADTVITYNFAVPRELIGRLEVQVQPYMSRLDRATFTTSAALPAGAPTRPAEGPSTQPSTVVVPRSTPTGAGTSAAPGGG</sequence>
<dbReference type="Proteomes" id="UP000190037">
    <property type="component" value="Unassembled WGS sequence"/>
</dbReference>
<feature type="chain" id="PRO_5038774095" description="Lipoprotein" evidence="2">
    <location>
        <begin position="25"/>
        <end position="240"/>
    </location>
</feature>
<name>A0A1T3P2I5_9ACTN</name>
<dbReference type="RefSeq" id="WP_161500777.1">
    <property type="nucleotide sequence ID" value="NZ_MWQN01000001.1"/>
</dbReference>
<feature type="compositionally biased region" description="Low complexity" evidence="1">
    <location>
        <begin position="226"/>
        <end position="240"/>
    </location>
</feature>
<feature type="region of interest" description="Disordered" evidence="1">
    <location>
        <begin position="202"/>
        <end position="240"/>
    </location>
</feature>
<protein>
    <recommendedName>
        <fullName evidence="5">Lipoprotein</fullName>
    </recommendedName>
</protein>
<organism evidence="3 4">
    <name type="scientific">Embleya scabrispora</name>
    <dbReference type="NCBI Taxonomy" id="159449"/>
    <lineage>
        <taxon>Bacteria</taxon>
        <taxon>Bacillati</taxon>
        <taxon>Actinomycetota</taxon>
        <taxon>Actinomycetes</taxon>
        <taxon>Kitasatosporales</taxon>
        <taxon>Streptomycetaceae</taxon>
        <taxon>Embleya</taxon>
    </lineage>
</organism>
<feature type="compositionally biased region" description="Polar residues" evidence="1">
    <location>
        <begin position="72"/>
        <end position="87"/>
    </location>
</feature>
<dbReference type="OrthoDB" id="4350328at2"/>
<evidence type="ECO:0000313" key="4">
    <source>
        <dbReference type="Proteomes" id="UP000190037"/>
    </source>
</evidence>
<dbReference type="PROSITE" id="PS51257">
    <property type="entry name" value="PROKAR_LIPOPROTEIN"/>
    <property type="match status" value="1"/>
</dbReference>
<gene>
    <name evidence="3" type="ORF">B4N89_21470</name>
</gene>